<feature type="region of interest" description="Disordered" evidence="1">
    <location>
        <begin position="189"/>
        <end position="261"/>
    </location>
</feature>
<reference evidence="3" key="1">
    <citation type="submission" date="2022-11" db="UniProtKB">
        <authorList>
            <consortium name="WormBaseParasite"/>
        </authorList>
    </citation>
    <scope>IDENTIFICATION</scope>
</reference>
<feature type="compositionally biased region" description="Basic residues" evidence="1">
    <location>
        <begin position="223"/>
        <end position="234"/>
    </location>
</feature>
<evidence type="ECO:0000313" key="3">
    <source>
        <dbReference type="WBParaSite" id="nRc.2.0.1.t26207-RA"/>
    </source>
</evidence>
<evidence type="ECO:0000256" key="1">
    <source>
        <dbReference type="SAM" id="MobiDB-lite"/>
    </source>
</evidence>
<dbReference type="AlphaFoldDB" id="A0A915JJF2"/>
<name>A0A915JJF2_ROMCU</name>
<dbReference type="Proteomes" id="UP000887565">
    <property type="component" value="Unplaced"/>
</dbReference>
<sequence length="261" mass="29182">MSVRSERGPIASLTIKQVLNVMKKLAANSKQDTVSLNDLVWHFVNAGSKRRKIEEEASGTPFEDRQKAFRAKIVELLRHGAAEGACYMIKPNIYRLDDQTQNQGAFANGEKNSSSDAGPSKFGDLEAILEAHLNAQFPLESGLAFFQKKKAKVCKQTKLIIDRDENQTIDSIVSIASIDVQHDEKNFGVAKKKVDRRKTQNKGRESVDQENETKGRSDEPKRAKNRKSVARKTTKNLPKFDGKSSNHVDLNSTASNEHFQV</sequence>
<keyword evidence="2" id="KW-1185">Reference proteome</keyword>
<protein>
    <submittedName>
        <fullName evidence="3">H15 domain-containing protein</fullName>
    </submittedName>
</protein>
<feature type="compositionally biased region" description="Polar residues" evidence="1">
    <location>
        <begin position="247"/>
        <end position="261"/>
    </location>
</feature>
<feature type="compositionally biased region" description="Basic and acidic residues" evidence="1">
    <location>
        <begin position="202"/>
        <end position="222"/>
    </location>
</feature>
<accession>A0A915JJF2</accession>
<dbReference type="WBParaSite" id="nRc.2.0.1.t26207-RA">
    <property type="protein sequence ID" value="nRc.2.0.1.t26207-RA"/>
    <property type="gene ID" value="nRc.2.0.1.g26207"/>
</dbReference>
<proteinExistence type="predicted"/>
<feature type="compositionally biased region" description="Basic residues" evidence="1">
    <location>
        <begin position="190"/>
        <end position="201"/>
    </location>
</feature>
<organism evidence="2 3">
    <name type="scientific">Romanomermis culicivorax</name>
    <name type="common">Nematode worm</name>
    <dbReference type="NCBI Taxonomy" id="13658"/>
    <lineage>
        <taxon>Eukaryota</taxon>
        <taxon>Metazoa</taxon>
        <taxon>Ecdysozoa</taxon>
        <taxon>Nematoda</taxon>
        <taxon>Enoplea</taxon>
        <taxon>Dorylaimia</taxon>
        <taxon>Mermithida</taxon>
        <taxon>Mermithoidea</taxon>
        <taxon>Mermithidae</taxon>
        <taxon>Romanomermis</taxon>
    </lineage>
</organism>
<evidence type="ECO:0000313" key="2">
    <source>
        <dbReference type="Proteomes" id="UP000887565"/>
    </source>
</evidence>